<keyword evidence="4" id="KW-1185">Reference proteome</keyword>
<evidence type="ECO:0000256" key="2">
    <source>
        <dbReference type="PROSITE-ProRule" id="PRU00497"/>
    </source>
</evidence>
<protein>
    <submittedName>
        <fullName evidence="5">Myb-like protein Q</fullName>
    </submittedName>
</protein>
<dbReference type="GeneID" id="101892169"/>
<evidence type="ECO:0000256" key="1">
    <source>
        <dbReference type="ARBA" id="ARBA00022460"/>
    </source>
</evidence>
<proteinExistence type="predicted"/>
<dbReference type="PRINTS" id="PR00947">
    <property type="entry name" value="CUTICLE"/>
</dbReference>
<name>A0ABM3VHK0_MUSDO</name>
<evidence type="ECO:0000313" key="4">
    <source>
        <dbReference type="Proteomes" id="UP001652621"/>
    </source>
</evidence>
<dbReference type="RefSeq" id="XP_058985271.1">
    <property type="nucleotide sequence ID" value="XM_059129288.1"/>
</dbReference>
<feature type="region of interest" description="Disordered" evidence="3">
    <location>
        <begin position="469"/>
        <end position="489"/>
    </location>
</feature>
<dbReference type="InterPro" id="IPR031311">
    <property type="entry name" value="CHIT_BIND_RR_consensus"/>
</dbReference>
<reference evidence="5" key="1">
    <citation type="submission" date="2025-08" db="UniProtKB">
        <authorList>
            <consortium name="RefSeq"/>
        </authorList>
    </citation>
    <scope>IDENTIFICATION</scope>
    <source>
        <strain evidence="5">Aabys</strain>
        <tissue evidence="5">Whole body</tissue>
    </source>
</reference>
<accession>A0ABM3VHK0</accession>
<keyword evidence="1 2" id="KW-0193">Cuticle</keyword>
<feature type="region of interest" description="Disordered" evidence="3">
    <location>
        <begin position="145"/>
        <end position="174"/>
    </location>
</feature>
<feature type="region of interest" description="Disordered" evidence="3">
    <location>
        <begin position="283"/>
        <end position="304"/>
    </location>
</feature>
<dbReference type="PROSITE" id="PS51155">
    <property type="entry name" value="CHIT_BIND_RR_2"/>
    <property type="match status" value="1"/>
</dbReference>
<sequence>MFERGALCRRVTLWDTASTGQSAIRDYLIPRKWFKSLLLFAVIVASQVKTVELQPIHVIDEDEGGEIQKEMMEYAPQFVHPEYAFSYGVKDLHTGDVKSQWESREGDGVKGHYSVLEPDGSIRTVTYTADAKSGFNAIVKTVGANSHPVTDTPHAKDGKSDDTSQSKINHYSKDQEHIVLSSDIKPLKKPIEDLTHSHPKIPSLIEFKPHARIRQVPMELEPGMRERLQEARDNYYKDISKNSQTSFQPSGSISSSYDSHHDNDWKAVVGLSQGYQNVEDFLHPVPAGNHYDNEPLQPIAKPSYKPQRHTDFIASKPHYPQQQLQQLQHQVQQHYSQQPQQQQQQQQHHYPQRYQITAPSYPDPQSNAIPFNSKKIGVKTTLGLKHYASLPHKYLHQKPRHDYSAYFQRGGGKKPRKLDIHKPSDLDLLEIDEEEADEELEQNAASASLVQSMVKRDKKHMVPMYAGHYGPWNSPSQQKVQNFRPYRRL</sequence>
<dbReference type="PANTHER" id="PTHR12236:SF86">
    <property type="entry name" value="CCP84AC-RELATED"/>
    <property type="match status" value="1"/>
</dbReference>
<dbReference type="Proteomes" id="UP001652621">
    <property type="component" value="Unplaced"/>
</dbReference>
<evidence type="ECO:0000313" key="5">
    <source>
        <dbReference type="RefSeq" id="XP_058985271.1"/>
    </source>
</evidence>
<feature type="compositionally biased region" description="Basic and acidic residues" evidence="3">
    <location>
        <begin position="153"/>
        <end position="164"/>
    </location>
</feature>
<gene>
    <name evidence="5" type="primary">LOC101892169</name>
</gene>
<evidence type="ECO:0000256" key="3">
    <source>
        <dbReference type="SAM" id="MobiDB-lite"/>
    </source>
</evidence>
<dbReference type="PANTHER" id="PTHR12236">
    <property type="entry name" value="STRUCTURAL CONTITUENT OF CUTICLE"/>
    <property type="match status" value="1"/>
</dbReference>
<dbReference type="InterPro" id="IPR051217">
    <property type="entry name" value="Insect_Cuticle_Struc_Prot"/>
</dbReference>
<feature type="region of interest" description="Disordered" evidence="3">
    <location>
        <begin position="319"/>
        <end position="351"/>
    </location>
</feature>
<dbReference type="Pfam" id="PF00379">
    <property type="entry name" value="Chitin_bind_4"/>
    <property type="match status" value="1"/>
</dbReference>
<dbReference type="PROSITE" id="PS00233">
    <property type="entry name" value="CHIT_BIND_RR_1"/>
    <property type="match status" value="1"/>
</dbReference>
<dbReference type="InterPro" id="IPR000618">
    <property type="entry name" value="Insect_cuticle"/>
</dbReference>
<organism evidence="4 5">
    <name type="scientific">Musca domestica</name>
    <name type="common">House fly</name>
    <dbReference type="NCBI Taxonomy" id="7370"/>
    <lineage>
        <taxon>Eukaryota</taxon>
        <taxon>Metazoa</taxon>
        <taxon>Ecdysozoa</taxon>
        <taxon>Arthropoda</taxon>
        <taxon>Hexapoda</taxon>
        <taxon>Insecta</taxon>
        <taxon>Pterygota</taxon>
        <taxon>Neoptera</taxon>
        <taxon>Endopterygota</taxon>
        <taxon>Diptera</taxon>
        <taxon>Brachycera</taxon>
        <taxon>Muscomorpha</taxon>
        <taxon>Muscoidea</taxon>
        <taxon>Muscidae</taxon>
        <taxon>Musca</taxon>
    </lineage>
</organism>